<evidence type="ECO:0000313" key="1">
    <source>
        <dbReference type="EMBL" id="AXA27742.1"/>
    </source>
</evidence>
<dbReference type="EMBL" id="MH160766">
    <property type="protein sequence ID" value="AXA27742.1"/>
    <property type="molecule type" value="Genomic_DNA"/>
</dbReference>
<accession>A0A494RFJ4</accession>
<dbReference type="InterPro" id="IPR036412">
    <property type="entry name" value="HAD-like_sf"/>
</dbReference>
<name>A0A494RFJ4_9CAUD</name>
<dbReference type="Gene3D" id="3.40.50.1000">
    <property type="entry name" value="HAD superfamily/HAD-like"/>
    <property type="match status" value="1"/>
</dbReference>
<proteinExistence type="predicted"/>
<evidence type="ECO:0000313" key="2">
    <source>
        <dbReference type="Proteomes" id="UP000294725"/>
    </source>
</evidence>
<sequence length="224" mass="25430">MRGGPSMTIKHISFDVWNTLISANQNYADARTHTIATYGRMSERAAKEAYKDAKEIMDNAALNGCAEGVAYAWNMLGRKIGLTPVESAQMRFECEQWFLKFPPHIALDLPVCLLYLSGKYDLSIKSNTNFISGDILRRACMFDSWNCFEFMHFSDEHLLCKPDPRFFVRTATYSSIPLKAEEILHVGDSEEFDGKCVDIGINFCHIKNPNDLLEKLKRGEIVNA</sequence>
<dbReference type="Gene3D" id="1.10.150.400">
    <property type="match status" value="1"/>
</dbReference>
<protein>
    <submittedName>
        <fullName evidence="1">Uncharacterized protein</fullName>
    </submittedName>
</protein>
<dbReference type="InterPro" id="IPR023214">
    <property type="entry name" value="HAD_sf"/>
</dbReference>
<dbReference type="Proteomes" id="UP000294725">
    <property type="component" value="Segment"/>
</dbReference>
<organism evidence="1 2">
    <name type="scientific">Escherichia phage vB_EcoM-Ro121lw</name>
    <dbReference type="NCBI Taxonomy" id="2178929"/>
    <lineage>
        <taxon>Viruses</taxon>
        <taxon>Duplodnaviria</taxon>
        <taxon>Heunggongvirae</taxon>
        <taxon>Uroviricota</taxon>
        <taxon>Caudoviricetes</taxon>
        <taxon>Stephanstirmvirinae</taxon>
        <taxon>Phapecoctavirus</taxon>
        <taxon>Phapecoctavirus ESCO13</taxon>
    </lineage>
</organism>
<reference evidence="1 2" key="1">
    <citation type="submission" date="2018-04" db="EMBL/GenBank/DDBJ databases">
        <title>Genomic characterization of novel bacteriophages specific to non-O157 and O157 Shiga toxin-producing Escherichia coli (STEC) in non-fecal composts.</title>
        <authorList>
            <person name="Liao Y.-T."/>
            <person name="Sun X."/>
            <person name="Quintela I.A."/>
            <person name="Bridges D.F."/>
            <person name="Liu F."/>
            <person name="Zhang Y."/>
            <person name="Salvador A."/>
            <person name="Wu V.C.H."/>
        </authorList>
    </citation>
    <scope>NUCLEOTIDE SEQUENCE [LARGE SCALE GENOMIC DNA]</scope>
</reference>
<dbReference type="SUPFAM" id="SSF56784">
    <property type="entry name" value="HAD-like"/>
    <property type="match status" value="1"/>
</dbReference>
<gene>
    <name evidence="1" type="ORF">vBEcoMRo121lw_00218</name>
</gene>